<feature type="transmembrane region" description="Helical" evidence="1">
    <location>
        <begin position="127"/>
        <end position="150"/>
    </location>
</feature>
<keyword evidence="1" id="KW-0472">Membrane</keyword>
<sequence>MAKPTNMRTLVLTAVFLAILIIQVFVFPILGYLPLGAFVVGASVTIIQFTIAIGTIVIGTKQGMILGAFWGIFRLIQAWTTQGTLGSYMFMNPFTSIVPSIMVAVVVGLIARKAISSNKTSGRVGGFALAGALAAFTNTFFVTVFTWIGFNVMHFNGGTSGFKITTLGADFLPWFLSVIVGFNGIFEIIAGIIIVPLITVPVLKALKR</sequence>
<dbReference type="OrthoDB" id="9813540at2"/>
<proteinExistence type="predicted"/>
<dbReference type="InterPro" id="IPR024529">
    <property type="entry name" value="ECF_trnsprt_substrate-spec"/>
</dbReference>
<feature type="transmembrane region" description="Helical" evidence="1">
    <location>
        <begin position="174"/>
        <end position="203"/>
    </location>
</feature>
<keyword evidence="3" id="KW-1185">Reference proteome</keyword>
<evidence type="ECO:0000256" key="1">
    <source>
        <dbReference type="SAM" id="Phobius"/>
    </source>
</evidence>
<organism evidence="2 3">
    <name type="scientific">Periweissella cryptocerci</name>
    <dbReference type="NCBI Taxonomy" id="2506420"/>
    <lineage>
        <taxon>Bacteria</taxon>
        <taxon>Bacillati</taxon>
        <taxon>Bacillota</taxon>
        <taxon>Bacilli</taxon>
        <taxon>Lactobacillales</taxon>
        <taxon>Lactobacillaceae</taxon>
        <taxon>Periweissella</taxon>
    </lineage>
</organism>
<feature type="transmembrane region" description="Helical" evidence="1">
    <location>
        <begin position="97"/>
        <end position="115"/>
    </location>
</feature>
<gene>
    <name evidence="2" type="ORF">EQG49_05385</name>
</gene>
<evidence type="ECO:0000313" key="2">
    <source>
        <dbReference type="EMBL" id="QBO35931.1"/>
    </source>
</evidence>
<dbReference type="Gene3D" id="1.10.1760.20">
    <property type="match status" value="1"/>
</dbReference>
<reference evidence="3" key="1">
    <citation type="submission" date="2019-03" db="EMBL/GenBank/DDBJ databases">
        <title>Weissella sp. 26KH-42 Genome sequencing.</title>
        <authorList>
            <person name="Heo J."/>
            <person name="Kim S.-J."/>
            <person name="Kim J.-S."/>
            <person name="Hong S.-B."/>
            <person name="Kwon S.-W."/>
        </authorList>
    </citation>
    <scope>NUCLEOTIDE SEQUENCE [LARGE SCALE GENOMIC DNA]</scope>
    <source>
        <strain evidence="3">26KH-42</strain>
    </source>
</reference>
<dbReference type="GO" id="GO:0022857">
    <property type="term" value="F:transmembrane transporter activity"/>
    <property type="evidence" value="ECO:0007669"/>
    <property type="project" value="InterPro"/>
</dbReference>
<dbReference type="EMBL" id="CP037940">
    <property type="protein sequence ID" value="QBO35931.1"/>
    <property type="molecule type" value="Genomic_DNA"/>
</dbReference>
<dbReference type="KEGG" id="wei:EQG49_05385"/>
<protein>
    <submittedName>
        <fullName evidence="2">ECF transporter S component</fullName>
    </submittedName>
</protein>
<keyword evidence="1" id="KW-1133">Transmembrane helix</keyword>
<dbReference type="Proteomes" id="UP000292886">
    <property type="component" value="Chromosome"/>
</dbReference>
<feature type="transmembrane region" description="Helical" evidence="1">
    <location>
        <begin position="9"/>
        <end position="30"/>
    </location>
</feature>
<feature type="transmembrane region" description="Helical" evidence="1">
    <location>
        <begin position="36"/>
        <end position="59"/>
    </location>
</feature>
<keyword evidence="1" id="KW-0812">Transmembrane</keyword>
<name>A0A4P6YTB8_9LACO</name>
<evidence type="ECO:0000313" key="3">
    <source>
        <dbReference type="Proteomes" id="UP000292886"/>
    </source>
</evidence>
<dbReference type="RefSeq" id="WP_133363010.1">
    <property type="nucleotide sequence ID" value="NZ_CP037940.1"/>
</dbReference>
<dbReference type="AlphaFoldDB" id="A0A4P6YTB8"/>
<accession>A0A4P6YTB8</accession>
<dbReference type="Pfam" id="PF12822">
    <property type="entry name" value="ECF_trnsprt"/>
    <property type="match status" value="1"/>
</dbReference>